<keyword evidence="1" id="KW-1133">Transmembrane helix</keyword>
<gene>
    <name evidence="2" type="ORF">T10_7105</name>
</gene>
<organism evidence="2 3">
    <name type="scientific">Trichinella papuae</name>
    <dbReference type="NCBI Taxonomy" id="268474"/>
    <lineage>
        <taxon>Eukaryota</taxon>
        <taxon>Metazoa</taxon>
        <taxon>Ecdysozoa</taxon>
        <taxon>Nematoda</taxon>
        <taxon>Enoplea</taxon>
        <taxon>Dorylaimia</taxon>
        <taxon>Trichinellida</taxon>
        <taxon>Trichinellidae</taxon>
        <taxon>Trichinella</taxon>
    </lineage>
</organism>
<feature type="transmembrane region" description="Helical" evidence="1">
    <location>
        <begin position="76"/>
        <end position="93"/>
    </location>
</feature>
<reference evidence="2 3" key="1">
    <citation type="submission" date="2015-01" db="EMBL/GenBank/DDBJ databases">
        <title>Evolution of Trichinella species and genotypes.</title>
        <authorList>
            <person name="Korhonen P.K."/>
            <person name="Edoardo P."/>
            <person name="Giuseppe L.R."/>
            <person name="Gasser R.B."/>
        </authorList>
    </citation>
    <scope>NUCLEOTIDE SEQUENCE [LARGE SCALE GENOMIC DNA]</scope>
    <source>
        <strain evidence="2">ISS1980</strain>
    </source>
</reference>
<sequence>MIIYCGREKKIFCVGRHGIRISLTAKFVVAQLNFTGCRWDKFSSINSENLFSEVPDANSKKDHVERCQGWSNSVPLFNAFSYWSLIALLYWTIKSRVLNYKFCSELNFEDYASCGTKYRILHDCLLRITGYKKMHSHVLCIKNTVELGLSDLCCFRENMAELSQYQHQLPCE</sequence>
<evidence type="ECO:0000256" key="1">
    <source>
        <dbReference type="SAM" id="Phobius"/>
    </source>
</evidence>
<dbReference type="EMBL" id="JYDO01000081">
    <property type="protein sequence ID" value="KRZ72272.1"/>
    <property type="molecule type" value="Genomic_DNA"/>
</dbReference>
<accession>A0A0V1MLA3</accession>
<name>A0A0V1MLA3_9BILA</name>
<keyword evidence="1" id="KW-0472">Membrane</keyword>
<keyword evidence="1" id="KW-0812">Transmembrane</keyword>
<dbReference type="AlphaFoldDB" id="A0A0V1MLA3"/>
<protein>
    <submittedName>
        <fullName evidence="2">Uncharacterized protein</fullName>
    </submittedName>
</protein>
<comment type="caution">
    <text evidence="2">The sequence shown here is derived from an EMBL/GenBank/DDBJ whole genome shotgun (WGS) entry which is preliminary data.</text>
</comment>
<proteinExistence type="predicted"/>
<evidence type="ECO:0000313" key="3">
    <source>
        <dbReference type="Proteomes" id="UP000054843"/>
    </source>
</evidence>
<evidence type="ECO:0000313" key="2">
    <source>
        <dbReference type="EMBL" id="KRZ72272.1"/>
    </source>
</evidence>
<dbReference type="Proteomes" id="UP000054843">
    <property type="component" value="Unassembled WGS sequence"/>
</dbReference>
<keyword evidence="3" id="KW-1185">Reference proteome</keyword>